<name>A0A4R5DC21_9BACT</name>
<protein>
    <submittedName>
        <fullName evidence="1">Response regulator transcription factor</fullName>
    </submittedName>
</protein>
<dbReference type="RefSeq" id="WP_131962055.1">
    <property type="nucleotide sequence ID" value="NZ_SMFL01000019.1"/>
</dbReference>
<keyword evidence="2" id="KW-1185">Reference proteome</keyword>
<dbReference type="Gene3D" id="3.40.50.2300">
    <property type="match status" value="1"/>
</dbReference>
<dbReference type="Proteomes" id="UP000294850">
    <property type="component" value="Unassembled WGS sequence"/>
</dbReference>
<accession>A0A4R5DC21</accession>
<comment type="caution">
    <text evidence="1">The sequence shown here is derived from an EMBL/GenBank/DDBJ whole genome shotgun (WGS) entry which is preliminary data.</text>
</comment>
<proteinExistence type="predicted"/>
<dbReference type="InterPro" id="IPR011006">
    <property type="entry name" value="CheY-like_superfamily"/>
</dbReference>
<dbReference type="EMBL" id="SMFL01000019">
    <property type="protein sequence ID" value="TDE09550.1"/>
    <property type="molecule type" value="Genomic_DNA"/>
</dbReference>
<reference evidence="1 2" key="1">
    <citation type="submission" date="2019-03" db="EMBL/GenBank/DDBJ databases">
        <title>Dyadobacter AR-3-6 sp. nov., isolated from arctic soil.</title>
        <authorList>
            <person name="Chaudhary D.K."/>
        </authorList>
    </citation>
    <scope>NUCLEOTIDE SEQUENCE [LARGE SCALE GENOMIC DNA]</scope>
    <source>
        <strain evidence="1 2">AR-3-6</strain>
    </source>
</reference>
<dbReference type="OrthoDB" id="8585266at2"/>
<evidence type="ECO:0000313" key="1">
    <source>
        <dbReference type="EMBL" id="TDE09550.1"/>
    </source>
</evidence>
<evidence type="ECO:0000313" key="2">
    <source>
        <dbReference type="Proteomes" id="UP000294850"/>
    </source>
</evidence>
<sequence length="119" mass="13451">MVILILDPYPTLRLGLKILLEEYLGYFQLNENSSVFEHFRNNPKPKADVIFVGVFGEVFTENNNHEIDLLRMSYPASKIILLMEKVNDSIILAGTRAGANGYVSRQSDPLEIIKHLGVC</sequence>
<gene>
    <name evidence="1" type="ORF">E0F88_30130</name>
</gene>
<dbReference type="SUPFAM" id="SSF52172">
    <property type="entry name" value="CheY-like"/>
    <property type="match status" value="1"/>
</dbReference>
<organism evidence="1 2">
    <name type="scientific">Dyadobacter psychrotolerans</name>
    <dbReference type="NCBI Taxonomy" id="2541721"/>
    <lineage>
        <taxon>Bacteria</taxon>
        <taxon>Pseudomonadati</taxon>
        <taxon>Bacteroidota</taxon>
        <taxon>Cytophagia</taxon>
        <taxon>Cytophagales</taxon>
        <taxon>Spirosomataceae</taxon>
        <taxon>Dyadobacter</taxon>
    </lineage>
</organism>
<dbReference type="AlphaFoldDB" id="A0A4R5DC21"/>